<accession>A0A8C4RPY3</accession>
<feature type="domain" description="E3 ubiquitin-protein ligase listerin HEAT repeat region" evidence="16">
    <location>
        <begin position="15"/>
        <end position="163"/>
    </location>
</feature>
<evidence type="ECO:0000256" key="4">
    <source>
        <dbReference type="ARBA" id="ARBA00007997"/>
    </source>
</evidence>
<evidence type="ECO:0000256" key="2">
    <source>
        <dbReference type="ARBA" id="ARBA00004514"/>
    </source>
</evidence>
<dbReference type="GO" id="GO:1990116">
    <property type="term" value="P:ribosome-associated ubiquitin-dependent protein catabolic process"/>
    <property type="evidence" value="ECO:0007669"/>
    <property type="project" value="UniProtKB-UniRule"/>
</dbReference>
<dbReference type="GO" id="GO:1990112">
    <property type="term" value="C:RQC complex"/>
    <property type="evidence" value="ECO:0007669"/>
    <property type="project" value="UniProtKB-UniRule"/>
</dbReference>
<keyword evidence="8 15" id="KW-0808">Transferase</keyword>
<sequence>MEGVQVGEFVPVLSSSDEYYYVLGYLLSWKLIISFFKASCSQLRVLYSYHLKKSKCLNRLLCHLFRLMPVNPSYSEQSTESCHMDSKTFFTESQILNMFETNFLSSDIPHLSCSVYYGTLKYLPAMVRLWFNSLEKRLFTTVDRFTSKFVSNILSSQEISSVQNNTKIFDNMMVKARPTTREVIATYSVDDIFIELVIKLPTNYPLGVISVESGKRVGVAVQQWRNWMLQLTTFLTHQNGSIMEGLTLWKNNVDKRFEGVEDCMICYSVIHGSNYSLPKKSCRTCRKKFHSACLVRRWCAKYHLLPLCLVQLRCSYV</sequence>
<reference evidence="18" key="1">
    <citation type="submission" date="2021-06" db="EMBL/GenBank/DDBJ databases">
        <authorList>
            <consortium name="Wellcome Sanger Institute Data Sharing"/>
        </authorList>
    </citation>
    <scope>NUCLEOTIDE SEQUENCE [LARGE SCALE GENOMIC DNA]</scope>
</reference>
<organism evidence="18 19">
    <name type="scientific">Erpetoichthys calabaricus</name>
    <name type="common">Rope fish</name>
    <name type="synonym">Calamoichthys calabaricus</name>
    <dbReference type="NCBI Taxonomy" id="27687"/>
    <lineage>
        <taxon>Eukaryota</taxon>
        <taxon>Metazoa</taxon>
        <taxon>Chordata</taxon>
        <taxon>Craniata</taxon>
        <taxon>Vertebrata</taxon>
        <taxon>Euteleostomi</taxon>
        <taxon>Actinopterygii</taxon>
        <taxon>Polypteriformes</taxon>
        <taxon>Polypteridae</taxon>
        <taxon>Erpetoichthys</taxon>
    </lineage>
</organism>
<keyword evidence="10" id="KW-0677">Repeat</keyword>
<evidence type="ECO:0000256" key="3">
    <source>
        <dbReference type="ARBA" id="ARBA00004906"/>
    </source>
</evidence>
<evidence type="ECO:0000256" key="14">
    <source>
        <dbReference type="ARBA" id="ARBA00032366"/>
    </source>
</evidence>
<dbReference type="GO" id="GO:0061630">
    <property type="term" value="F:ubiquitin protein ligase activity"/>
    <property type="evidence" value="ECO:0007669"/>
    <property type="project" value="UniProtKB-UniRule"/>
</dbReference>
<dbReference type="GeneTree" id="ENSGT00390000016055"/>
<evidence type="ECO:0000259" key="17">
    <source>
        <dbReference type="Pfam" id="PF23009"/>
    </source>
</evidence>
<evidence type="ECO:0000313" key="18">
    <source>
        <dbReference type="Ensembl" id="ENSECRP00000005642.1"/>
    </source>
</evidence>
<dbReference type="PANTHER" id="PTHR12389">
    <property type="entry name" value="ZINC FINGER PROTEIN 294"/>
    <property type="match status" value="1"/>
</dbReference>
<keyword evidence="9 15" id="KW-0479">Metal-binding</keyword>
<evidence type="ECO:0000256" key="15">
    <source>
        <dbReference type="RuleBase" id="RU367090"/>
    </source>
</evidence>
<keyword evidence="13 15" id="KW-0862">Zinc</keyword>
<keyword evidence="7" id="KW-0963">Cytoplasm</keyword>
<dbReference type="Proteomes" id="UP000694620">
    <property type="component" value="Chromosome 4"/>
</dbReference>
<evidence type="ECO:0000256" key="6">
    <source>
        <dbReference type="ARBA" id="ARBA00017157"/>
    </source>
</evidence>
<reference evidence="18" key="3">
    <citation type="submission" date="2025-09" db="UniProtKB">
        <authorList>
            <consortium name="Ensembl"/>
        </authorList>
    </citation>
    <scope>IDENTIFICATION</scope>
</reference>
<feature type="domain" description="E3 ubiquitin-protein ligase listerin ubiquitin conjugating" evidence="17">
    <location>
        <begin position="172"/>
        <end position="256"/>
    </location>
</feature>
<comment type="pathway">
    <text evidence="3 15">Protein modification; protein ubiquitination.</text>
</comment>
<keyword evidence="12 15" id="KW-0833">Ubl conjugation pathway</keyword>
<evidence type="ECO:0000256" key="9">
    <source>
        <dbReference type="ARBA" id="ARBA00022723"/>
    </source>
</evidence>
<dbReference type="GO" id="GO:0008270">
    <property type="term" value="F:zinc ion binding"/>
    <property type="evidence" value="ECO:0007669"/>
    <property type="project" value="UniProtKB-KW"/>
</dbReference>
<comment type="subunit">
    <text evidence="15">Component of the ribosome quality control complex (RQC).</text>
</comment>
<comment type="function">
    <text evidence="15">E3 ubiquitin-protein ligase. Component of the ribosome quality control complex (RQC), a ribosome-associated complex that mediates ubiquitination and extraction of incompletely synthesized nascent chains for proteasomal degradation.</text>
</comment>
<evidence type="ECO:0000256" key="13">
    <source>
        <dbReference type="ARBA" id="ARBA00022833"/>
    </source>
</evidence>
<dbReference type="EC" id="2.3.2.27" evidence="5 15"/>
<evidence type="ECO:0000256" key="11">
    <source>
        <dbReference type="ARBA" id="ARBA00022771"/>
    </source>
</evidence>
<dbReference type="InterPro" id="IPR054478">
    <property type="entry name" value="LTN1_UBC"/>
</dbReference>
<dbReference type="InterPro" id="IPR013083">
    <property type="entry name" value="Znf_RING/FYVE/PHD"/>
</dbReference>
<comment type="similarity">
    <text evidence="4 15">Belongs to the LTN1 family.</text>
</comment>
<evidence type="ECO:0000259" key="16">
    <source>
        <dbReference type="Pfam" id="PF22999"/>
    </source>
</evidence>
<dbReference type="PANTHER" id="PTHR12389:SF0">
    <property type="entry name" value="E3 UBIQUITIN-PROTEIN LIGASE LISTERIN"/>
    <property type="match status" value="1"/>
</dbReference>
<dbReference type="GO" id="GO:0016567">
    <property type="term" value="P:protein ubiquitination"/>
    <property type="evidence" value="ECO:0007669"/>
    <property type="project" value="UniProtKB-UniPathway"/>
</dbReference>
<dbReference type="UniPathway" id="UPA00143"/>
<keyword evidence="19" id="KW-1185">Reference proteome</keyword>
<dbReference type="GO" id="GO:0043023">
    <property type="term" value="F:ribosomal large subunit binding"/>
    <property type="evidence" value="ECO:0007669"/>
    <property type="project" value="TreeGrafter"/>
</dbReference>
<dbReference type="GO" id="GO:0072344">
    <property type="term" value="P:rescue of stalled ribosome"/>
    <property type="evidence" value="ECO:0007669"/>
    <property type="project" value="UniProtKB-UniRule"/>
</dbReference>
<dbReference type="Gene3D" id="3.30.40.10">
    <property type="entry name" value="Zinc/RING finger domain, C3HC4 (zinc finger)"/>
    <property type="match status" value="1"/>
</dbReference>
<reference evidence="18" key="2">
    <citation type="submission" date="2025-08" db="UniProtKB">
        <authorList>
            <consortium name="Ensembl"/>
        </authorList>
    </citation>
    <scope>IDENTIFICATION</scope>
</reference>
<evidence type="ECO:0000256" key="1">
    <source>
        <dbReference type="ARBA" id="ARBA00000900"/>
    </source>
</evidence>
<evidence type="ECO:0000256" key="5">
    <source>
        <dbReference type="ARBA" id="ARBA00012483"/>
    </source>
</evidence>
<evidence type="ECO:0000256" key="8">
    <source>
        <dbReference type="ARBA" id="ARBA00022679"/>
    </source>
</evidence>
<dbReference type="GO" id="GO:0005829">
    <property type="term" value="C:cytosol"/>
    <property type="evidence" value="ECO:0007669"/>
    <property type="project" value="UniProtKB-SubCell"/>
</dbReference>
<dbReference type="AlphaFoldDB" id="A0A8C4RPY3"/>
<proteinExistence type="inferred from homology"/>
<name>A0A8C4RPY3_ERPCA</name>
<evidence type="ECO:0000313" key="19">
    <source>
        <dbReference type="Proteomes" id="UP000694620"/>
    </source>
</evidence>
<dbReference type="InterPro" id="IPR054477">
    <property type="entry name" value="LTN1_E3_ligase_6th"/>
</dbReference>
<comment type="catalytic activity">
    <reaction evidence="1 15">
        <text>S-ubiquitinyl-[E2 ubiquitin-conjugating enzyme]-L-cysteine + [acceptor protein]-L-lysine = [E2 ubiquitin-conjugating enzyme]-L-cysteine + N(6)-ubiquitinyl-[acceptor protein]-L-lysine.</text>
        <dbReference type="EC" id="2.3.2.27"/>
    </reaction>
</comment>
<keyword evidence="11 15" id="KW-0863">Zinc-finger</keyword>
<dbReference type="Pfam" id="PF22999">
    <property type="entry name" value="LTN1_E3_ligase_6th"/>
    <property type="match status" value="1"/>
</dbReference>
<evidence type="ECO:0000256" key="10">
    <source>
        <dbReference type="ARBA" id="ARBA00022737"/>
    </source>
</evidence>
<dbReference type="FunFam" id="3.30.40.10:FF:000038">
    <property type="entry name" value="E3 ubiquitin-protein ligase listerin"/>
    <property type="match status" value="1"/>
</dbReference>
<protein>
    <recommendedName>
        <fullName evidence="6 15">E3 ubiquitin-protein ligase listerin</fullName>
        <ecNumber evidence="5 15">2.3.2.27</ecNumber>
    </recommendedName>
    <alternativeName>
        <fullName evidence="14 15">RING-type E3 ubiquitin transferase listerin</fullName>
    </alternativeName>
</protein>
<dbReference type="Ensembl" id="ENSECRT00000005738.1">
    <property type="protein sequence ID" value="ENSECRP00000005642.1"/>
    <property type="gene ID" value="ENSECRG00000003793.1"/>
</dbReference>
<evidence type="ECO:0000256" key="7">
    <source>
        <dbReference type="ARBA" id="ARBA00022490"/>
    </source>
</evidence>
<dbReference type="Pfam" id="PF23009">
    <property type="entry name" value="UBC_like"/>
    <property type="match status" value="1"/>
</dbReference>
<evidence type="ECO:0000256" key="12">
    <source>
        <dbReference type="ARBA" id="ARBA00022786"/>
    </source>
</evidence>
<dbReference type="InterPro" id="IPR039795">
    <property type="entry name" value="LTN1/Rkr1"/>
</dbReference>
<comment type="subcellular location">
    <subcellularLocation>
        <location evidence="2">Cytoplasm</location>
        <location evidence="2">Cytosol</location>
    </subcellularLocation>
</comment>